<evidence type="ECO:0000256" key="1">
    <source>
        <dbReference type="SAM" id="Phobius"/>
    </source>
</evidence>
<dbReference type="EMBL" id="FNDD01000006">
    <property type="protein sequence ID" value="SDH02037.1"/>
    <property type="molecule type" value="Genomic_DNA"/>
</dbReference>
<sequence>MTTLMPQKAKCLKKTIGPNPGTIVLNTYRVEALPMQGFSYFSIRSFLTRFFLYHTEANVFLATLVICTVVSLGLN</sequence>
<accession>A0A1G7Z080</accession>
<dbReference type="Proteomes" id="UP000198854">
    <property type="component" value="Unassembled WGS sequence"/>
</dbReference>
<keyword evidence="1" id="KW-1133">Transmembrane helix</keyword>
<name>A0A1G7Z080_9VIBR</name>
<gene>
    <name evidence="2" type="ORF">SAMN04488136_106151</name>
</gene>
<reference evidence="2 3" key="1">
    <citation type="submission" date="2016-10" db="EMBL/GenBank/DDBJ databases">
        <authorList>
            <person name="de Groot N.N."/>
        </authorList>
    </citation>
    <scope>NUCLEOTIDE SEQUENCE [LARGE SCALE GENOMIC DNA]</scope>
    <source>
        <strain evidence="2 3">CGMCC 1.10228</strain>
    </source>
</reference>
<dbReference type="AlphaFoldDB" id="A0A1G7Z080"/>
<evidence type="ECO:0000313" key="3">
    <source>
        <dbReference type="Proteomes" id="UP000198854"/>
    </source>
</evidence>
<keyword evidence="3" id="KW-1185">Reference proteome</keyword>
<keyword evidence="1" id="KW-0812">Transmembrane</keyword>
<organism evidence="2 3">
    <name type="scientific">Vibrio xiamenensis</name>
    <dbReference type="NCBI Taxonomy" id="861298"/>
    <lineage>
        <taxon>Bacteria</taxon>
        <taxon>Pseudomonadati</taxon>
        <taxon>Pseudomonadota</taxon>
        <taxon>Gammaproteobacteria</taxon>
        <taxon>Vibrionales</taxon>
        <taxon>Vibrionaceae</taxon>
        <taxon>Vibrio</taxon>
    </lineage>
</organism>
<feature type="transmembrane region" description="Helical" evidence="1">
    <location>
        <begin position="50"/>
        <end position="74"/>
    </location>
</feature>
<dbReference type="STRING" id="861298.SAMN04488136_106151"/>
<protein>
    <submittedName>
        <fullName evidence="2">Uncharacterized protein</fullName>
    </submittedName>
</protein>
<proteinExistence type="predicted"/>
<evidence type="ECO:0000313" key="2">
    <source>
        <dbReference type="EMBL" id="SDH02037.1"/>
    </source>
</evidence>
<keyword evidence="1" id="KW-0472">Membrane</keyword>